<evidence type="ECO:0000313" key="11">
    <source>
        <dbReference type="Proteomes" id="UP000198767"/>
    </source>
</evidence>
<comment type="catalytic activity">
    <reaction evidence="7 8">
        <text>lipid IVA (E. coli) + CMP-3-deoxy-beta-D-manno-octulosonate = alpha-Kdo-(2-&gt;6)-lipid IVA (E. coli) + CMP + H(+)</text>
        <dbReference type="Rhea" id="RHEA:28066"/>
        <dbReference type="ChEBI" id="CHEBI:15378"/>
        <dbReference type="ChEBI" id="CHEBI:58603"/>
        <dbReference type="ChEBI" id="CHEBI:60364"/>
        <dbReference type="ChEBI" id="CHEBI:60377"/>
        <dbReference type="ChEBI" id="CHEBI:85987"/>
        <dbReference type="EC" id="2.4.99.12"/>
    </reaction>
</comment>
<dbReference type="GO" id="GO:0043842">
    <property type="term" value="F:Kdo transferase activity"/>
    <property type="evidence" value="ECO:0007669"/>
    <property type="project" value="UniProtKB-EC"/>
</dbReference>
<dbReference type="PANTHER" id="PTHR42755:SF1">
    <property type="entry name" value="3-DEOXY-D-MANNO-OCTULOSONIC ACID TRANSFERASE, MITOCHONDRIAL-RELATED"/>
    <property type="match status" value="1"/>
</dbReference>
<evidence type="ECO:0000256" key="8">
    <source>
        <dbReference type="RuleBase" id="RU365103"/>
    </source>
</evidence>
<protein>
    <recommendedName>
        <fullName evidence="4 8">3-deoxy-D-manno-octulosonic acid transferase</fullName>
        <shortName evidence="8">Kdo transferase</shortName>
        <ecNumber evidence="3 8">2.4.99.12</ecNumber>
    </recommendedName>
    <alternativeName>
        <fullName evidence="6 8">Lipid IV(A) 3-deoxy-D-manno-octulosonic acid transferase</fullName>
    </alternativeName>
</protein>
<dbReference type="GO" id="GO:0009244">
    <property type="term" value="P:lipopolysaccharide core region biosynthetic process"/>
    <property type="evidence" value="ECO:0007669"/>
    <property type="project" value="UniProtKB-UniRule"/>
</dbReference>
<dbReference type="EC" id="2.4.99.12" evidence="3 8"/>
<comment type="subcellular location">
    <subcellularLocation>
        <location evidence="8">Cell membrane</location>
    </subcellularLocation>
</comment>
<keyword evidence="11" id="KW-1185">Reference proteome</keyword>
<reference evidence="10 11" key="1">
    <citation type="submission" date="2016-10" db="EMBL/GenBank/DDBJ databases">
        <authorList>
            <person name="de Groot N.N."/>
        </authorList>
    </citation>
    <scope>NUCLEOTIDE SEQUENCE [LARGE SCALE GENOMIC DNA]</scope>
    <source>
        <strain evidence="10 11">U95</strain>
    </source>
</reference>
<dbReference type="Proteomes" id="UP000198767">
    <property type="component" value="Unassembled WGS sequence"/>
</dbReference>
<gene>
    <name evidence="10" type="ORF">SAMN04488118_11090</name>
</gene>
<comment type="function">
    <text evidence="1 8">Involved in lipopolysaccharide (LPS) biosynthesis. Catalyzes the transfer of 3-deoxy-D-manno-octulosonate (Kdo) residue(s) from CMP-Kdo to lipid IV(A), the tetraacyldisaccharide-1,4'-bisphosphate precursor of lipid A.</text>
</comment>
<dbReference type="SUPFAM" id="SSF53756">
    <property type="entry name" value="UDP-Glycosyltransferase/glycogen phosphorylase"/>
    <property type="match status" value="1"/>
</dbReference>
<evidence type="ECO:0000256" key="6">
    <source>
        <dbReference type="ARBA" id="ARBA00031445"/>
    </source>
</evidence>
<dbReference type="GO" id="GO:0009245">
    <property type="term" value="P:lipid A biosynthetic process"/>
    <property type="evidence" value="ECO:0007669"/>
    <property type="project" value="TreeGrafter"/>
</dbReference>
<keyword evidence="8" id="KW-0448">Lipopolysaccharide biosynthesis</keyword>
<evidence type="ECO:0000256" key="1">
    <source>
        <dbReference type="ARBA" id="ARBA00003394"/>
    </source>
</evidence>
<dbReference type="EMBL" id="FMWG01000010">
    <property type="protein sequence ID" value="SCZ70290.1"/>
    <property type="molecule type" value="Genomic_DNA"/>
</dbReference>
<evidence type="ECO:0000313" key="10">
    <source>
        <dbReference type="EMBL" id="SCZ70290.1"/>
    </source>
</evidence>
<dbReference type="AlphaFoldDB" id="A0A1G5R918"/>
<accession>A0A1G5R918</accession>
<name>A0A1G5R918_9RHOB</name>
<dbReference type="Pfam" id="PF04413">
    <property type="entry name" value="Glycos_transf_N"/>
    <property type="match status" value="1"/>
</dbReference>
<keyword evidence="5 8" id="KW-0808">Transferase</keyword>
<organism evidence="10 11">
    <name type="scientific">Epibacterium ulvae</name>
    <dbReference type="NCBI Taxonomy" id="1156985"/>
    <lineage>
        <taxon>Bacteria</taxon>
        <taxon>Pseudomonadati</taxon>
        <taxon>Pseudomonadota</taxon>
        <taxon>Alphaproteobacteria</taxon>
        <taxon>Rhodobacterales</taxon>
        <taxon>Roseobacteraceae</taxon>
        <taxon>Epibacterium</taxon>
    </lineage>
</organism>
<dbReference type="PANTHER" id="PTHR42755">
    <property type="entry name" value="3-DEOXY-MANNO-OCTULOSONATE CYTIDYLYLTRANSFERASE"/>
    <property type="match status" value="1"/>
</dbReference>
<dbReference type="InterPro" id="IPR038107">
    <property type="entry name" value="Glycos_transf_N_sf"/>
</dbReference>
<evidence type="ECO:0000256" key="7">
    <source>
        <dbReference type="ARBA" id="ARBA00049183"/>
    </source>
</evidence>
<feature type="domain" description="3-deoxy-D-manno-octulosonic-acid transferase N-terminal" evidence="9">
    <location>
        <begin position="16"/>
        <end position="179"/>
    </location>
</feature>
<evidence type="ECO:0000256" key="4">
    <source>
        <dbReference type="ARBA" id="ARBA00019077"/>
    </source>
</evidence>
<comment type="similarity">
    <text evidence="8">Belongs to the glycosyltransferase group 1 family.</text>
</comment>
<evidence type="ECO:0000256" key="5">
    <source>
        <dbReference type="ARBA" id="ARBA00022679"/>
    </source>
</evidence>
<dbReference type="Gene3D" id="3.40.50.11720">
    <property type="entry name" value="3-Deoxy-D-manno-octulosonic-acid transferase, N-terminal domain"/>
    <property type="match status" value="1"/>
</dbReference>
<dbReference type="Gene3D" id="3.40.50.2000">
    <property type="entry name" value="Glycogen Phosphorylase B"/>
    <property type="match status" value="1"/>
</dbReference>
<comment type="pathway">
    <text evidence="2 8">Bacterial outer membrane biogenesis; LPS core biosynthesis.</text>
</comment>
<dbReference type="UniPathway" id="UPA00958"/>
<dbReference type="InterPro" id="IPR039901">
    <property type="entry name" value="Kdotransferase"/>
</dbReference>
<keyword evidence="8" id="KW-1003">Cell membrane</keyword>
<dbReference type="InterPro" id="IPR007507">
    <property type="entry name" value="Glycos_transf_N"/>
</dbReference>
<dbReference type="OrthoDB" id="9789797at2"/>
<keyword evidence="8" id="KW-0472">Membrane</keyword>
<evidence type="ECO:0000256" key="3">
    <source>
        <dbReference type="ARBA" id="ARBA00012621"/>
    </source>
</evidence>
<proteinExistence type="inferred from homology"/>
<evidence type="ECO:0000259" key="9">
    <source>
        <dbReference type="Pfam" id="PF04413"/>
    </source>
</evidence>
<sequence>MNWRSPEIGRLVQNQTRPQGEVIWVHVNSQERYLVLSDLGIRLRQNRPDLFLLISYDHEDMSAPPSKDMQKERNEIHMETPENLKDFLETWQPDLCIWAGGTPQRSIIRNLKDFDTPALLVDMTTDEFPARNSRWLPDQRIRALNGFERVMTSSDVVQERLLRSGLEAEKISLTGALRVSTCPPPCSEEDLAHMQKQLGGRPVWLTTHTRLEELTSILNAHRKALKLLHRLLLIVSLDNWADLEAARAIIRGCSLNMADWDIGEDPEELTQVLLCDGDDLGLWYRLSPVCLMAGSLERRFTGHNPLDAAALGSAVLYGKGHRDHANLYAQLEAAGAAIKVRSMGQLADEVLRLSAPDKAAAMALAGWKVVTEGSEATDHLLEITQDLLDLQEARHETA</sequence>
<dbReference type="RefSeq" id="WP_090220299.1">
    <property type="nucleotide sequence ID" value="NZ_FMWG01000010.1"/>
</dbReference>
<dbReference type="STRING" id="1156985.SAMN04488118_11090"/>
<dbReference type="GO" id="GO:0005886">
    <property type="term" value="C:plasma membrane"/>
    <property type="evidence" value="ECO:0007669"/>
    <property type="project" value="UniProtKB-SubCell"/>
</dbReference>
<evidence type="ECO:0000256" key="2">
    <source>
        <dbReference type="ARBA" id="ARBA00004713"/>
    </source>
</evidence>